<accession>A0ABM1F5J6</accession>
<dbReference type="PANTHER" id="PTHR47331">
    <property type="entry name" value="PHD-TYPE DOMAIN-CONTAINING PROTEIN"/>
    <property type="match status" value="1"/>
</dbReference>
<dbReference type="Proteomes" id="UP000695022">
    <property type="component" value="Unplaced"/>
</dbReference>
<organism evidence="1 2">
    <name type="scientific">Priapulus caudatus</name>
    <name type="common">Priapulid worm</name>
    <dbReference type="NCBI Taxonomy" id="37621"/>
    <lineage>
        <taxon>Eukaryota</taxon>
        <taxon>Metazoa</taxon>
        <taxon>Ecdysozoa</taxon>
        <taxon>Scalidophora</taxon>
        <taxon>Priapulida</taxon>
        <taxon>Priapulimorpha</taxon>
        <taxon>Priapulimorphida</taxon>
        <taxon>Priapulidae</taxon>
        <taxon>Priapulus</taxon>
    </lineage>
</organism>
<dbReference type="PANTHER" id="PTHR47331:SF1">
    <property type="entry name" value="GAG-LIKE PROTEIN"/>
    <property type="match status" value="1"/>
</dbReference>
<protein>
    <submittedName>
        <fullName evidence="2">Uncharacterized protein LOC106819622</fullName>
    </submittedName>
</protein>
<sequence length="128" mass="14256">MKLGWDEDIPLGQKARWLVWLKDLPKLVKLHVQRCYKPAGLGTIKSAKIHHFADASEVGYGLVSYLRLTNGDGRVHCAFLMGKARVSLLKRVTIPRLELTAATVSANMDAMLQRELCDELALGKSVLE</sequence>
<evidence type="ECO:0000313" key="1">
    <source>
        <dbReference type="Proteomes" id="UP000695022"/>
    </source>
</evidence>
<gene>
    <name evidence="2" type="primary">LOC106819622</name>
</gene>
<dbReference type="Pfam" id="PF05380">
    <property type="entry name" value="Peptidase_A17"/>
    <property type="match status" value="1"/>
</dbReference>
<dbReference type="InterPro" id="IPR008042">
    <property type="entry name" value="Retrotrans_Pao"/>
</dbReference>
<dbReference type="GeneID" id="106819622"/>
<reference evidence="2" key="1">
    <citation type="submission" date="2025-08" db="UniProtKB">
        <authorList>
            <consortium name="RefSeq"/>
        </authorList>
    </citation>
    <scope>IDENTIFICATION</scope>
</reference>
<proteinExistence type="predicted"/>
<name>A0ABM1F5J6_PRICU</name>
<keyword evidence="1" id="KW-1185">Reference proteome</keyword>
<dbReference type="RefSeq" id="XP_014679717.1">
    <property type="nucleotide sequence ID" value="XM_014824231.1"/>
</dbReference>
<evidence type="ECO:0000313" key="2">
    <source>
        <dbReference type="RefSeq" id="XP_014679717.1"/>
    </source>
</evidence>